<proteinExistence type="predicted"/>
<evidence type="ECO:0000313" key="2">
    <source>
        <dbReference type="Proteomes" id="UP001255856"/>
    </source>
</evidence>
<dbReference type="AlphaFoldDB" id="A0AAD9IJH7"/>
<sequence length="94" mass="10547">MSSGRQAPRQPVLAADGTVIGGPKKLSVVLADALERWYAETERDAYRGDLKAAALLGQMLMEGYGCKADPERGQEWIDKARRKGYRMRRVYCEI</sequence>
<name>A0AAD9IJH7_PROWI</name>
<organism evidence="1 2">
    <name type="scientific">Prototheca wickerhamii</name>
    <dbReference type="NCBI Taxonomy" id="3111"/>
    <lineage>
        <taxon>Eukaryota</taxon>
        <taxon>Viridiplantae</taxon>
        <taxon>Chlorophyta</taxon>
        <taxon>core chlorophytes</taxon>
        <taxon>Trebouxiophyceae</taxon>
        <taxon>Chlorellales</taxon>
        <taxon>Chlorellaceae</taxon>
        <taxon>Prototheca</taxon>
    </lineage>
</organism>
<evidence type="ECO:0000313" key="1">
    <source>
        <dbReference type="EMBL" id="KAK2079463.1"/>
    </source>
</evidence>
<evidence type="ECO:0008006" key="3">
    <source>
        <dbReference type="Google" id="ProtNLM"/>
    </source>
</evidence>
<keyword evidence="2" id="KW-1185">Reference proteome</keyword>
<protein>
    <recommendedName>
        <fullName evidence="3">Sel1 repeat family protein</fullName>
    </recommendedName>
</protein>
<accession>A0AAD9IJH7</accession>
<gene>
    <name evidence="1" type="ORF">QBZ16_003155</name>
</gene>
<dbReference type="EMBL" id="JASFZW010000003">
    <property type="protein sequence ID" value="KAK2079463.1"/>
    <property type="molecule type" value="Genomic_DNA"/>
</dbReference>
<dbReference type="Gene3D" id="1.25.40.10">
    <property type="entry name" value="Tetratricopeptide repeat domain"/>
    <property type="match status" value="1"/>
</dbReference>
<dbReference type="InterPro" id="IPR011990">
    <property type="entry name" value="TPR-like_helical_dom_sf"/>
</dbReference>
<dbReference type="PANTHER" id="PTHR36792">
    <property type="entry name" value="EXPRESSED PROTEIN"/>
    <property type="match status" value="1"/>
</dbReference>
<dbReference type="SMART" id="SM00671">
    <property type="entry name" value="SEL1"/>
    <property type="match status" value="1"/>
</dbReference>
<dbReference type="InterPro" id="IPR006597">
    <property type="entry name" value="Sel1-like"/>
</dbReference>
<reference evidence="1" key="1">
    <citation type="submission" date="2021-01" db="EMBL/GenBank/DDBJ databases">
        <authorList>
            <person name="Eckstrom K.M.E."/>
        </authorList>
    </citation>
    <scope>NUCLEOTIDE SEQUENCE</scope>
    <source>
        <strain evidence="1">UVCC 0001</strain>
    </source>
</reference>
<dbReference type="Proteomes" id="UP001255856">
    <property type="component" value="Unassembled WGS sequence"/>
</dbReference>
<dbReference type="PANTHER" id="PTHR36792:SF5">
    <property type="entry name" value="SEL1 REPEAT PROTEIN"/>
    <property type="match status" value="1"/>
</dbReference>
<comment type="caution">
    <text evidence="1">The sequence shown here is derived from an EMBL/GenBank/DDBJ whole genome shotgun (WGS) entry which is preliminary data.</text>
</comment>
<dbReference type="SUPFAM" id="SSF81901">
    <property type="entry name" value="HCP-like"/>
    <property type="match status" value="1"/>
</dbReference>